<protein>
    <recommendedName>
        <fullName evidence="8">D-lyxose ketol-isomerase</fullName>
        <ecNumber evidence="8">5.3.1.15</ecNumber>
    </recommendedName>
</protein>
<feature type="region of interest" description="Disordered" evidence="9">
    <location>
        <begin position="150"/>
        <end position="169"/>
    </location>
</feature>
<comment type="cofactor">
    <cofactor evidence="1">
        <name>Mn(2+)</name>
        <dbReference type="ChEBI" id="CHEBI:29035"/>
    </cofactor>
</comment>
<keyword evidence="2" id="KW-0479">Metal-binding</keyword>
<keyword evidence="4 10" id="KW-0413">Isomerase</keyword>
<keyword evidence="5" id="KW-0119">Carbohydrate metabolism</keyword>
<dbReference type="InterPro" id="IPR011051">
    <property type="entry name" value="RmlC_Cupin_sf"/>
</dbReference>
<dbReference type="Proteomes" id="UP001177898">
    <property type="component" value="Unassembled WGS sequence"/>
</dbReference>
<sequence>MGITKEEVNSYYQKAGIVLTDEEVDQIQLMDYGLGKEKTVGLQLFVYVNTDRYCSKELVLFPGQTCPEHRHPPVDGQEGKQETFRCRYGKVYLYVEGEKTQLPKVLPPQEDREHYTVWHEIELEPGGQYTIPPNTKHWFQAGEEGAVVTEMSSTSTDKHDIFTDPRIKG</sequence>
<proteinExistence type="inferred from homology"/>
<evidence type="ECO:0000256" key="3">
    <source>
        <dbReference type="ARBA" id="ARBA00023211"/>
    </source>
</evidence>
<reference evidence="10" key="1">
    <citation type="submission" date="2023-08" db="EMBL/GenBank/DDBJ databases">
        <title>Functional annotation and safety assessment of Bacillus stercoris.</title>
        <authorList>
            <person name="Pandit N.T."/>
            <person name="Ahir S.V."/>
            <person name="Chauhan D.A."/>
            <person name="Bose A."/>
            <person name="Dunlap C."/>
            <person name="Doshi J.A."/>
        </authorList>
    </citation>
    <scope>NUCLEOTIDE SEQUENCE</scope>
    <source>
        <strain evidence="10">ZBMF30</strain>
    </source>
</reference>
<dbReference type="EC" id="5.3.1.15" evidence="8"/>
<dbReference type="InterPro" id="IPR010864">
    <property type="entry name" value="D-lyxose_isomer"/>
</dbReference>
<evidence type="ECO:0000256" key="6">
    <source>
        <dbReference type="ARBA" id="ARBA00044907"/>
    </source>
</evidence>
<evidence type="ECO:0000256" key="4">
    <source>
        <dbReference type="ARBA" id="ARBA00023235"/>
    </source>
</evidence>
<accession>A0ABU0V5E7</accession>
<evidence type="ECO:0000256" key="8">
    <source>
        <dbReference type="ARBA" id="ARBA00044972"/>
    </source>
</evidence>
<evidence type="ECO:0000313" key="11">
    <source>
        <dbReference type="Proteomes" id="UP001177898"/>
    </source>
</evidence>
<evidence type="ECO:0000313" key="10">
    <source>
        <dbReference type="EMBL" id="MDQ1852161.1"/>
    </source>
</evidence>
<comment type="caution">
    <text evidence="10">The sequence shown here is derived from an EMBL/GenBank/DDBJ whole genome shotgun (WGS) entry which is preliminary data.</text>
</comment>
<feature type="compositionally biased region" description="Basic and acidic residues" evidence="9">
    <location>
        <begin position="156"/>
        <end position="169"/>
    </location>
</feature>
<evidence type="ECO:0000256" key="1">
    <source>
        <dbReference type="ARBA" id="ARBA00001936"/>
    </source>
</evidence>
<evidence type="ECO:0000256" key="2">
    <source>
        <dbReference type="ARBA" id="ARBA00022723"/>
    </source>
</evidence>
<dbReference type="InterPro" id="IPR014710">
    <property type="entry name" value="RmlC-like_jellyroll"/>
</dbReference>
<keyword evidence="11" id="KW-1185">Reference proteome</keyword>
<dbReference type="CDD" id="cd20308">
    <property type="entry name" value="cupin_YdaE"/>
    <property type="match status" value="1"/>
</dbReference>
<evidence type="ECO:0000256" key="7">
    <source>
        <dbReference type="ARBA" id="ARBA00044951"/>
    </source>
</evidence>
<dbReference type="SUPFAM" id="SSF51182">
    <property type="entry name" value="RmlC-like cupins"/>
    <property type="match status" value="1"/>
</dbReference>
<keyword evidence="3" id="KW-0464">Manganese</keyword>
<evidence type="ECO:0000256" key="5">
    <source>
        <dbReference type="ARBA" id="ARBA00023277"/>
    </source>
</evidence>
<dbReference type="EMBL" id="JAVCYS010000003">
    <property type="protein sequence ID" value="MDQ1852161.1"/>
    <property type="molecule type" value="Genomic_DNA"/>
</dbReference>
<name>A0ABU0V5E7_9BACI</name>
<dbReference type="Gene3D" id="2.60.120.10">
    <property type="entry name" value="Jelly Rolls"/>
    <property type="match status" value="1"/>
</dbReference>
<dbReference type="GO" id="GO:0047828">
    <property type="term" value="F:D-lyxose ketol-isomerase activity"/>
    <property type="evidence" value="ECO:0007669"/>
    <property type="project" value="UniProtKB-EC"/>
</dbReference>
<evidence type="ECO:0000256" key="9">
    <source>
        <dbReference type="SAM" id="MobiDB-lite"/>
    </source>
</evidence>
<dbReference type="RefSeq" id="WP_069148974.1">
    <property type="nucleotide sequence ID" value="NZ_CP143103.1"/>
</dbReference>
<organism evidence="10 11">
    <name type="scientific">Bacillus stercoris</name>
    <dbReference type="NCBI Taxonomy" id="2054641"/>
    <lineage>
        <taxon>Bacteria</taxon>
        <taxon>Bacillati</taxon>
        <taxon>Bacillota</taxon>
        <taxon>Bacilli</taxon>
        <taxon>Bacillales</taxon>
        <taxon>Bacillaceae</taxon>
        <taxon>Bacillus</taxon>
    </lineage>
</organism>
<comment type="catalytic activity">
    <reaction evidence="6">
        <text>D-lyxose = D-xylulose</text>
        <dbReference type="Rhea" id="RHEA:14201"/>
        <dbReference type="ChEBI" id="CHEBI:16789"/>
        <dbReference type="ChEBI" id="CHEBI:17140"/>
        <dbReference type="EC" id="5.3.1.15"/>
    </reaction>
</comment>
<dbReference type="Pfam" id="PF07385">
    <property type="entry name" value="Lyx_isomer"/>
    <property type="match status" value="1"/>
</dbReference>
<comment type="similarity">
    <text evidence="7">Belongs to the D-lyxose ketol-isomerase family.</text>
</comment>
<gene>
    <name evidence="10" type="primary">lyxE</name>
    <name evidence="10" type="ORF">RAQ16_07235</name>
</gene>